<proteinExistence type="predicted"/>
<dbReference type="SUPFAM" id="SSF56784">
    <property type="entry name" value="HAD-like"/>
    <property type="match status" value="1"/>
</dbReference>
<dbReference type="GO" id="GO:0005737">
    <property type="term" value="C:cytoplasm"/>
    <property type="evidence" value="ECO:0007669"/>
    <property type="project" value="TreeGrafter"/>
</dbReference>
<evidence type="ECO:0008006" key="2">
    <source>
        <dbReference type="Google" id="ProtNLM"/>
    </source>
</evidence>
<dbReference type="PANTHER" id="PTHR19288:SF95">
    <property type="entry name" value="D-GLYCEROL 3-PHOSPHATE PHOSPHATASE"/>
    <property type="match status" value="1"/>
</dbReference>
<name>A0A3B0UUD4_9ZZZZ</name>
<dbReference type="Gene3D" id="3.40.50.1000">
    <property type="entry name" value="HAD superfamily/HAD-like"/>
    <property type="match status" value="2"/>
</dbReference>
<dbReference type="PANTHER" id="PTHR19288">
    <property type="entry name" value="4-NITROPHENYLPHOSPHATASE-RELATED"/>
    <property type="match status" value="1"/>
</dbReference>
<dbReference type="AlphaFoldDB" id="A0A3B0UUD4"/>
<dbReference type="PIRSF" id="PIRSF000915">
    <property type="entry name" value="PGP-type_phosphatase"/>
    <property type="match status" value="1"/>
</dbReference>
<dbReference type="Pfam" id="PF13242">
    <property type="entry name" value="Hydrolase_like"/>
    <property type="match status" value="1"/>
</dbReference>
<dbReference type="GO" id="GO:0016791">
    <property type="term" value="F:phosphatase activity"/>
    <property type="evidence" value="ECO:0007669"/>
    <property type="project" value="TreeGrafter"/>
</dbReference>
<dbReference type="InterPro" id="IPR036412">
    <property type="entry name" value="HAD-like_sf"/>
</dbReference>
<organism evidence="1">
    <name type="scientific">hydrothermal vent metagenome</name>
    <dbReference type="NCBI Taxonomy" id="652676"/>
    <lineage>
        <taxon>unclassified sequences</taxon>
        <taxon>metagenomes</taxon>
        <taxon>ecological metagenomes</taxon>
    </lineage>
</organism>
<dbReference type="NCBIfam" id="TIGR01460">
    <property type="entry name" value="HAD-SF-IIA"/>
    <property type="match status" value="1"/>
</dbReference>
<gene>
    <name evidence="1" type="ORF">MNBD_CHLOROFLEXI01-3330</name>
</gene>
<sequence length="267" mass="28296">MDGVLWHGETPMPGLADFFVTLRQQNIQFVLATNNASKTPAMYVEKLARFGVAVAQEQIFTSAEATGSYVAEKYAPGTAAFVVGDVGLKTALSARGFRLLRVEEVMEGETAVFVVVGYNPKTTYHQLAAGSLLVHKGADFIGTNPDLTFPSEIGPLPGAGSLLAFIQAATSVQPTVIGKPGPLMFQMAMQKLGGTPQNTAMVGDRLETDIAGGKTAGIQTILVLSGISQQKDLNHGNPFQPDFVFESISNIVIALKNSGLQSTHVTR</sequence>
<dbReference type="EMBL" id="UOEU01000017">
    <property type="protein sequence ID" value="VAW29962.1"/>
    <property type="molecule type" value="Genomic_DNA"/>
</dbReference>
<dbReference type="Pfam" id="PF13344">
    <property type="entry name" value="Hydrolase_6"/>
    <property type="match status" value="1"/>
</dbReference>
<accession>A0A3B0UUD4</accession>
<protein>
    <recommendedName>
        <fullName evidence="2">4-nitrophenylphosphatase</fullName>
    </recommendedName>
</protein>
<dbReference type="InterPro" id="IPR023214">
    <property type="entry name" value="HAD_sf"/>
</dbReference>
<evidence type="ECO:0000313" key="1">
    <source>
        <dbReference type="EMBL" id="VAW29962.1"/>
    </source>
</evidence>
<dbReference type="InterPro" id="IPR006357">
    <property type="entry name" value="HAD-SF_hydro_IIA"/>
</dbReference>
<reference evidence="1" key="1">
    <citation type="submission" date="2018-06" db="EMBL/GenBank/DDBJ databases">
        <authorList>
            <person name="Zhirakovskaya E."/>
        </authorList>
    </citation>
    <scope>NUCLEOTIDE SEQUENCE</scope>
</reference>